<dbReference type="Proteomes" id="UP000436027">
    <property type="component" value="Unassembled WGS sequence"/>
</dbReference>
<accession>A0AAD3X2G5</accession>
<dbReference type="AlphaFoldDB" id="A0AAD3X2G5"/>
<comment type="caution">
    <text evidence="3">The sequence shown here is derived from an EMBL/GenBank/DDBJ whole genome shotgun (WGS) entry which is preliminary data.</text>
</comment>
<feature type="compositionally biased region" description="Low complexity" evidence="1">
    <location>
        <begin position="49"/>
        <end position="71"/>
    </location>
</feature>
<keyword evidence="2" id="KW-0472">Membrane</keyword>
<feature type="region of interest" description="Disordered" evidence="1">
    <location>
        <begin position="1"/>
        <end position="114"/>
    </location>
</feature>
<dbReference type="RefSeq" id="WP_151485650.1">
    <property type="nucleotide sequence ID" value="NZ_BAAAIN010000002.1"/>
</dbReference>
<gene>
    <name evidence="3" type="ORF">F6W70_00705</name>
</gene>
<keyword evidence="2" id="KW-1133">Transmembrane helix</keyword>
<name>A0AAD3X2G5_MICMQ</name>
<dbReference type="EMBL" id="WAAQ01000001">
    <property type="protein sequence ID" value="KAB1886019.1"/>
    <property type="molecule type" value="Genomic_DNA"/>
</dbReference>
<keyword evidence="2" id="KW-0812">Transmembrane</keyword>
<protein>
    <submittedName>
        <fullName evidence="3">Uncharacterized protein</fullName>
    </submittedName>
</protein>
<evidence type="ECO:0000256" key="2">
    <source>
        <dbReference type="SAM" id="Phobius"/>
    </source>
</evidence>
<evidence type="ECO:0000256" key="1">
    <source>
        <dbReference type="SAM" id="MobiDB-lite"/>
    </source>
</evidence>
<evidence type="ECO:0000313" key="4">
    <source>
        <dbReference type="Proteomes" id="UP000436027"/>
    </source>
</evidence>
<organism evidence="3 4">
    <name type="scientific">Microbacterium maritypicum</name>
    <name type="common">Microbacterium liquefaciens</name>
    <dbReference type="NCBI Taxonomy" id="33918"/>
    <lineage>
        <taxon>Bacteria</taxon>
        <taxon>Bacillati</taxon>
        <taxon>Actinomycetota</taxon>
        <taxon>Actinomycetes</taxon>
        <taxon>Micrococcales</taxon>
        <taxon>Microbacteriaceae</taxon>
        <taxon>Microbacterium</taxon>
    </lineage>
</organism>
<reference evidence="3 4" key="1">
    <citation type="submission" date="2019-09" db="EMBL/GenBank/DDBJ databases">
        <title>Whole genome sequencing of Microbacterium maritypicum.</title>
        <authorList>
            <person name="Lenchi N."/>
        </authorList>
    </citation>
    <scope>NUCLEOTIDE SEQUENCE [LARGE SCALE GENOMIC DNA]</scope>
    <source>
        <strain evidence="3 4">DSM 12512</strain>
    </source>
</reference>
<sequence length="169" mass="17419">MSDVSGTPPEEPVVPEGADLPDAREAMPDEPLIPPADVVIPPPPPEIPIPEGLLAEPASDIPSDVSSVDAVVPPPPATRRGSDRARPTPAILEGEPPAAVADDWSQPSVAPEAPTSGGYRVLTVVIFAFLFVLLVAAIIVGVYLLNTTTFPFAGADEAATTAITFALRS</sequence>
<proteinExistence type="predicted"/>
<evidence type="ECO:0000313" key="3">
    <source>
        <dbReference type="EMBL" id="KAB1886019.1"/>
    </source>
</evidence>
<feature type="transmembrane region" description="Helical" evidence="2">
    <location>
        <begin position="121"/>
        <end position="145"/>
    </location>
</feature>